<feature type="region of interest" description="Disordered" evidence="1">
    <location>
        <begin position="1"/>
        <end position="60"/>
    </location>
</feature>
<evidence type="ECO:0000313" key="2">
    <source>
        <dbReference type="EMBL" id="OGM92829.1"/>
    </source>
</evidence>
<feature type="compositionally biased region" description="Low complexity" evidence="1">
    <location>
        <begin position="29"/>
        <end position="44"/>
    </location>
</feature>
<dbReference type="AlphaFoldDB" id="A0A1F8DXN0"/>
<proteinExistence type="predicted"/>
<protein>
    <submittedName>
        <fullName evidence="2">Uncharacterized protein</fullName>
    </submittedName>
</protein>
<organism evidence="2 3">
    <name type="scientific">Candidatus Wolfebacteria bacterium RIFCSPLOWO2_01_FULL_47_17b</name>
    <dbReference type="NCBI Taxonomy" id="1802558"/>
    <lineage>
        <taxon>Bacteria</taxon>
        <taxon>Candidatus Wolfeibacteriota</taxon>
    </lineage>
</organism>
<sequence>MTAKTAVEKEKKQTEHQQSLKGALSSVLQNSQQPTPNKQQPKQPFEVSEGDLRKVLKGDI</sequence>
<evidence type="ECO:0000313" key="3">
    <source>
        <dbReference type="Proteomes" id="UP000177011"/>
    </source>
</evidence>
<evidence type="ECO:0000256" key="1">
    <source>
        <dbReference type="SAM" id="MobiDB-lite"/>
    </source>
</evidence>
<feature type="compositionally biased region" description="Basic and acidic residues" evidence="1">
    <location>
        <begin position="50"/>
        <end position="60"/>
    </location>
</feature>
<dbReference type="EMBL" id="MGIS01000018">
    <property type="protein sequence ID" value="OGM92829.1"/>
    <property type="molecule type" value="Genomic_DNA"/>
</dbReference>
<comment type="caution">
    <text evidence="2">The sequence shown here is derived from an EMBL/GenBank/DDBJ whole genome shotgun (WGS) entry which is preliminary data.</text>
</comment>
<accession>A0A1F8DXN0</accession>
<feature type="compositionally biased region" description="Basic and acidic residues" evidence="1">
    <location>
        <begin position="1"/>
        <end position="15"/>
    </location>
</feature>
<gene>
    <name evidence="2" type="ORF">A2935_03860</name>
</gene>
<name>A0A1F8DXN0_9BACT</name>
<reference evidence="2 3" key="1">
    <citation type="journal article" date="2016" name="Nat. Commun.">
        <title>Thousands of microbial genomes shed light on interconnected biogeochemical processes in an aquifer system.</title>
        <authorList>
            <person name="Anantharaman K."/>
            <person name="Brown C.T."/>
            <person name="Hug L.A."/>
            <person name="Sharon I."/>
            <person name="Castelle C.J."/>
            <person name="Probst A.J."/>
            <person name="Thomas B.C."/>
            <person name="Singh A."/>
            <person name="Wilkins M.J."/>
            <person name="Karaoz U."/>
            <person name="Brodie E.L."/>
            <person name="Williams K.H."/>
            <person name="Hubbard S.S."/>
            <person name="Banfield J.F."/>
        </authorList>
    </citation>
    <scope>NUCLEOTIDE SEQUENCE [LARGE SCALE GENOMIC DNA]</scope>
</reference>
<dbReference type="Proteomes" id="UP000177011">
    <property type="component" value="Unassembled WGS sequence"/>
</dbReference>